<evidence type="ECO:0000313" key="2">
    <source>
        <dbReference type="EMBL" id="EHR59086.1"/>
    </source>
</evidence>
<dbReference type="HOGENOM" id="CLU_125326_0_0_11"/>
<reference evidence="2 3" key="1">
    <citation type="submission" date="2011-11" db="EMBL/GenBank/DDBJ databases">
        <title>The Noncontiguous Finished sequence of Saccharomonospora cyanea NA-134.</title>
        <authorList>
            <consortium name="US DOE Joint Genome Institute"/>
            <person name="Lucas S."/>
            <person name="Han J."/>
            <person name="Lapidus A."/>
            <person name="Cheng J.-F."/>
            <person name="Goodwin L."/>
            <person name="Pitluck S."/>
            <person name="Peters L."/>
            <person name="Ovchinnikova G."/>
            <person name="Lu M."/>
            <person name="Detter J.C."/>
            <person name="Han C."/>
            <person name="Tapia R."/>
            <person name="Land M."/>
            <person name="Hauser L."/>
            <person name="Kyrpides N."/>
            <person name="Ivanova N."/>
            <person name="Pagani I."/>
            <person name="Brambilla E.-M."/>
            <person name="Klenk H.-P."/>
            <person name="Woyke T."/>
        </authorList>
    </citation>
    <scope>NUCLEOTIDE SEQUENCE [LARGE SCALE GENOMIC DNA]</scope>
    <source>
        <strain evidence="2 3">NA-134</strain>
    </source>
</reference>
<evidence type="ECO:0000256" key="1">
    <source>
        <dbReference type="SAM" id="MobiDB-lite"/>
    </source>
</evidence>
<dbReference type="STRING" id="882082.SaccyDRAFT_0146"/>
<dbReference type="SUPFAM" id="SSF82607">
    <property type="entry name" value="YbaB-like"/>
    <property type="match status" value="1"/>
</dbReference>
<dbReference type="EMBL" id="CM001440">
    <property type="protein sequence ID" value="EHR59086.1"/>
    <property type="molecule type" value="Genomic_DNA"/>
</dbReference>
<dbReference type="GO" id="GO:0003677">
    <property type="term" value="F:DNA binding"/>
    <property type="evidence" value="ECO:0007669"/>
    <property type="project" value="InterPro"/>
</dbReference>
<protein>
    <recommendedName>
        <fullName evidence="4">YbaB/EbfC DNA-binding family protein</fullName>
    </recommendedName>
</protein>
<dbReference type="InterPro" id="IPR004401">
    <property type="entry name" value="YbaB/EbfC"/>
</dbReference>
<name>H5XC82_9PSEU</name>
<dbReference type="eggNOG" id="COG0718">
    <property type="taxonomic scope" value="Bacteria"/>
</dbReference>
<dbReference type="InterPro" id="IPR036894">
    <property type="entry name" value="YbaB-like_sf"/>
</dbReference>
<dbReference type="RefSeq" id="WP_005452664.1">
    <property type="nucleotide sequence ID" value="NZ_CM001440.1"/>
</dbReference>
<keyword evidence="3" id="KW-1185">Reference proteome</keyword>
<dbReference type="Proteomes" id="UP000002791">
    <property type="component" value="Chromosome"/>
</dbReference>
<dbReference type="Gene3D" id="3.30.1310.10">
    <property type="entry name" value="Nucleoid-associated protein YbaB-like domain"/>
    <property type="match status" value="1"/>
</dbReference>
<organism evidence="2 3">
    <name type="scientific">Saccharomonospora cyanea NA-134</name>
    <dbReference type="NCBI Taxonomy" id="882082"/>
    <lineage>
        <taxon>Bacteria</taxon>
        <taxon>Bacillati</taxon>
        <taxon>Actinomycetota</taxon>
        <taxon>Actinomycetes</taxon>
        <taxon>Pseudonocardiales</taxon>
        <taxon>Pseudonocardiaceae</taxon>
        <taxon>Saccharomonospora</taxon>
    </lineage>
</organism>
<feature type="compositionally biased region" description="Basic and acidic residues" evidence="1">
    <location>
        <begin position="122"/>
        <end position="132"/>
    </location>
</feature>
<evidence type="ECO:0008006" key="4">
    <source>
        <dbReference type="Google" id="ProtNLM"/>
    </source>
</evidence>
<evidence type="ECO:0000313" key="3">
    <source>
        <dbReference type="Proteomes" id="UP000002791"/>
    </source>
</evidence>
<proteinExistence type="predicted"/>
<dbReference type="AlphaFoldDB" id="H5XC82"/>
<feature type="region of interest" description="Disordered" evidence="1">
    <location>
        <begin position="122"/>
        <end position="184"/>
    </location>
</feature>
<gene>
    <name evidence="2" type="ORF">SaccyDRAFT_0146</name>
</gene>
<sequence>MSTPEPHASDPMKFAQDLTDWAKNLERKAAQYNELKGRLDAVSVSAQSPDGVARVTVDANGVPTELTITERGRGVDPAQLSHTLTQTLRQAQARLREQVTQLTMATVGDDAAGQDIVDNYRERFTEPVREEPPAAGPRTMHLGAQPDEPPAPPRTEPRPSRPRPNSDDDGDDGDDYFGGSVLRR</sequence>
<dbReference type="OrthoDB" id="3685284at2"/>
<dbReference type="Pfam" id="PF02575">
    <property type="entry name" value="YbaB_DNA_bd"/>
    <property type="match status" value="1"/>
</dbReference>
<accession>H5XC82</accession>